<dbReference type="EMBL" id="AGYA01000021">
    <property type="protein sequence ID" value="EKB57005.1"/>
    <property type="molecule type" value="Genomic_DNA"/>
</dbReference>
<dbReference type="PANTHER" id="PTHR46708:SF2">
    <property type="entry name" value="FIBRONECTIN TYPE-III DOMAIN-CONTAINING PROTEIN"/>
    <property type="match status" value="1"/>
</dbReference>
<reference evidence="4 5" key="1">
    <citation type="submission" date="2012-07" db="EMBL/GenBank/DDBJ databases">
        <title>The Genome Sequence of Bergeyella zoohelcum ATCC 43767.</title>
        <authorList>
            <consortium name="The Broad Institute Genome Sequencing Platform"/>
            <person name="Earl A."/>
            <person name="Ward D."/>
            <person name="Feldgarden M."/>
            <person name="Gevers D."/>
            <person name="Huys G."/>
            <person name="Walker B."/>
            <person name="Young S.K."/>
            <person name="Zeng Q."/>
            <person name="Gargeya S."/>
            <person name="Fitzgerald M."/>
            <person name="Haas B."/>
            <person name="Abouelleil A."/>
            <person name="Alvarado L."/>
            <person name="Arachchi H.M."/>
            <person name="Berlin A.M."/>
            <person name="Chapman S.B."/>
            <person name="Goldberg J."/>
            <person name="Griggs A."/>
            <person name="Gujja S."/>
            <person name="Hansen M."/>
            <person name="Howarth C."/>
            <person name="Imamovic A."/>
            <person name="Larimer J."/>
            <person name="McCowen C."/>
            <person name="Montmayeur A."/>
            <person name="Murphy C."/>
            <person name="Neiman D."/>
            <person name="Pearson M."/>
            <person name="Priest M."/>
            <person name="Roberts A."/>
            <person name="Saif S."/>
            <person name="Shea T."/>
            <person name="Sisk P."/>
            <person name="Sykes S."/>
            <person name="Wortman J."/>
            <person name="Nusbaum C."/>
            <person name="Birren B."/>
        </authorList>
    </citation>
    <scope>NUCLEOTIDE SEQUENCE [LARGE SCALE GENOMIC DNA]</scope>
    <source>
        <strain evidence="4 5">ATCC 43767</strain>
    </source>
</reference>
<dbReference type="eggNOG" id="COG3179">
    <property type="taxonomic scope" value="Bacteria"/>
</dbReference>
<evidence type="ECO:0000313" key="5">
    <source>
        <dbReference type="Proteomes" id="UP000006085"/>
    </source>
</evidence>
<dbReference type="InterPro" id="IPR003961">
    <property type="entry name" value="FN3_dom"/>
</dbReference>
<organism evidence="4 5">
    <name type="scientific">Bergeyella zoohelcum ATCC 43767</name>
    <dbReference type="NCBI Taxonomy" id="883096"/>
    <lineage>
        <taxon>Bacteria</taxon>
        <taxon>Pseudomonadati</taxon>
        <taxon>Bacteroidota</taxon>
        <taxon>Flavobacteriia</taxon>
        <taxon>Flavobacteriales</taxon>
        <taxon>Weeksellaceae</taxon>
        <taxon>Bergeyella</taxon>
    </lineage>
</organism>
<dbReference type="SMART" id="SM00060">
    <property type="entry name" value="FN3"/>
    <property type="match status" value="1"/>
</dbReference>
<comment type="caution">
    <text evidence="4">The sequence shown here is derived from an EMBL/GenBank/DDBJ whole genome shotgun (WGS) entry which is preliminary data.</text>
</comment>
<dbReference type="InterPro" id="IPR050991">
    <property type="entry name" value="ECM_Regulatory_Proteins"/>
</dbReference>
<name>K1LJS9_9FLAO</name>
<keyword evidence="1" id="KW-0677">Repeat</keyword>
<dbReference type="InterPro" id="IPR013783">
    <property type="entry name" value="Ig-like_fold"/>
</dbReference>
<dbReference type="SUPFAM" id="SSF49265">
    <property type="entry name" value="Fibronectin type III"/>
    <property type="match status" value="1"/>
</dbReference>
<dbReference type="Proteomes" id="UP000006085">
    <property type="component" value="Unassembled WGS sequence"/>
</dbReference>
<sequence length="894" mass="101548">MKKTLRILLFLILCLFVQTQNLLYAQQYPVRVTPVVLAPYSLKLSDYATTTQQKLQVQILMTDLMQPAHQAGLKFSLEAGLNAQSFARSNDFVVGLSPFTLYPGTPITLSNIDLRPLFELQNLNGISALQYSKALPEGAYQFCFQAFDFYTKNNLSAKSCATIYLTQYDPPQLNLPQRAEKIQANNNTPIIFQWLPRQVAPNTQYTFILKELWDLGQSPEAGFLASRTLWQETSFAPMVYYGLDKPQLIPGKRYAWQVQAKSGAMFDTAPNNDNGVYKNNGLSEIFYFDYVENCPTPTFLMAKNVGRARVELSWSSTGQNNGLYRIQYRKKNSQTQWQTAESYQTRYTITGLEDHTEYEYRIGSVCGQLATAGDYFDNNFANNESAGNAYAFSGIQYFTTDSKDAQNTNYQCGVMPNIEISNKNLLQSVLGTNETFTAGDFPVTIIDAQGSNGIYSGTGYIQVPYLADTKIKVVFNNIQLNTDRQLISGVVETSYDIEEANVVEVSIGDLINEIVNLINKDTITDEDKARWEALKKQWDFYSSNVDDMDMSDEDKDLFRRIQGSLFIASIGDMSEKEKENAIAAAAEAEKLYKKYEKEFLKIDSNSPTKNVENVDFDQLKNAQNVILFVNGHYSKILPGPSYGRKDYWLYFDDNTGRHINGYLNYFKFNKNNTYIIYVNGSSAIGSDQDFKDRFTNGRKFITLLLEKNKSILEKNIAIIGHSEGVAYSAGIIDELYRNNAKIKEAVYLSADEGAEDFSHTNSNVPTYQIEYMYFDTHKNKGCTDFYDWVIGTNYRYKTYSGIKGVTKFGIAIRNDLGESSVHGTTASISVIPYLEDLKKVSYQQNLNKEGKVFYSQIPKNTKRFWKIGSQFIDANHPQFDLEIGKKNYNLKCRK</sequence>
<keyword evidence="2" id="KW-0175">Coiled coil</keyword>
<dbReference type="PROSITE" id="PS50853">
    <property type="entry name" value="FN3"/>
    <property type="match status" value="1"/>
</dbReference>
<evidence type="ECO:0000313" key="4">
    <source>
        <dbReference type="EMBL" id="EKB57005.1"/>
    </source>
</evidence>
<dbReference type="PATRIC" id="fig|883096.3.peg.1164"/>
<dbReference type="InterPro" id="IPR036116">
    <property type="entry name" value="FN3_sf"/>
</dbReference>
<proteinExistence type="predicted"/>
<dbReference type="HOGENOM" id="CLU_323308_0_0_10"/>
<accession>K1LJS9</accession>
<dbReference type="Gene3D" id="2.60.40.10">
    <property type="entry name" value="Immunoglobulins"/>
    <property type="match status" value="1"/>
</dbReference>
<evidence type="ECO:0000256" key="1">
    <source>
        <dbReference type="ARBA" id="ARBA00022737"/>
    </source>
</evidence>
<gene>
    <name evidence="4" type="ORF">HMPREF9699_01127</name>
</gene>
<dbReference type="AlphaFoldDB" id="K1LJS9"/>
<keyword evidence="5" id="KW-1185">Reference proteome</keyword>
<dbReference type="RefSeq" id="WP_002663126.1">
    <property type="nucleotide sequence ID" value="NZ_JH932293.1"/>
</dbReference>
<dbReference type="CDD" id="cd00063">
    <property type="entry name" value="FN3"/>
    <property type="match status" value="1"/>
</dbReference>
<feature type="domain" description="Fibronectin type-III" evidence="3">
    <location>
        <begin position="296"/>
        <end position="386"/>
    </location>
</feature>
<feature type="coiled-coil region" evidence="2">
    <location>
        <begin position="578"/>
        <end position="605"/>
    </location>
</feature>
<dbReference type="Pfam" id="PF00041">
    <property type="entry name" value="fn3"/>
    <property type="match status" value="1"/>
</dbReference>
<dbReference type="OrthoDB" id="1521695at2"/>
<protein>
    <recommendedName>
        <fullName evidence="3">Fibronectin type-III domain-containing protein</fullName>
    </recommendedName>
</protein>
<evidence type="ECO:0000259" key="3">
    <source>
        <dbReference type="PROSITE" id="PS50853"/>
    </source>
</evidence>
<dbReference type="STRING" id="883096.HMPREF9699_01127"/>
<evidence type="ECO:0000256" key="2">
    <source>
        <dbReference type="SAM" id="Coils"/>
    </source>
</evidence>
<dbReference type="PANTHER" id="PTHR46708">
    <property type="entry name" value="TENASCIN"/>
    <property type="match status" value="1"/>
</dbReference>